<dbReference type="Proteomes" id="UP000003544">
    <property type="component" value="Unassembled WGS sequence"/>
</dbReference>
<organism evidence="5 6">
    <name type="scientific">Methylophaga aminisulfidivorans MP</name>
    <dbReference type="NCBI Taxonomy" id="1026882"/>
    <lineage>
        <taxon>Bacteria</taxon>
        <taxon>Pseudomonadati</taxon>
        <taxon>Pseudomonadota</taxon>
        <taxon>Gammaproteobacteria</taxon>
        <taxon>Thiotrichales</taxon>
        <taxon>Piscirickettsiaceae</taxon>
        <taxon>Methylophaga</taxon>
    </lineage>
</organism>
<dbReference type="InterPro" id="IPR009057">
    <property type="entry name" value="Homeodomain-like_sf"/>
</dbReference>
<evidence type="ECO:0000256" key="1">
    <source>
        <dbReference type="ARBA" id="ARBA00023015"/>
    </source>
</evidence>
<evidence type="ECO:0000313" key="6">
    <source>
        <dbReference type="Proteomes" id="UP000003544"/>
    </source>
</evidence>
<proteinExistence type="predicted"/>
<dbReference type="Gene3D" id="1.10.10.60">
    <property type="entry name" value="Homeodomain-like"/>
    <property type="match status" value="1"/>
</dbReference>
<evidence type="ECO:0000313" key="5">
    <source>
        <dbReference type="EMBL" id="EGL54169.1"/>
    </source>
</evidence>
<keyword evidence="2" id="KW-0238">DNA-binding</keyword>
<dbReference type="AlphaFoldDB" id="F5SYC4"/>
<dbReference type="SUPFAM" id="SSF46689">
    <property type="entry name" value="Homeodomain-like"/>
    <property type="match status" value="1"/>
</dbReference>
<dbReference type="InterPro" id="IPR018062">
    <property type="entry name" value="HTH_AraC-typ_CS"/>
</dbReference>
<dbReference type="SMART" id="SM00342">
    <property type="entry name" value="HTH_ARAC"/>
    <property type="match status" value="1"/>
</dbReference>
<dbReference type="GO" id="GO:0003700">
    <property type="term" value="F:DNA-binding transcription factor activity"/>
    <property type="evidence" value="ECO:0007669"/>
    <property type="project" value="InterPro"/>
</dbReference>
<dbReference type="PROSITE" id="PS01124">
    <property type="entry name" value="HTH_ARAC_FAMILY_2"/>
    <property type="match status" value="1"/>
</dbReference>
<sequence length="348" mass="40457">MAKVFWVVIQQLIETNCIMKMKQGEQMKEENIKFAPKQSKTATRWCVLEAEDVDEQAHNLKAWQQQFDQISLGQFYGRIEEVMFEHVHAFREHTSRAVRQQCNVWPNAIWMGFAVDEKSCRINGHQVEKNQLMIRPGNTQFELITPEDFDIFGVVVNQDSLQQIAEKQGILLDTNVFDSPLRVWESHKLNQLRRVLNEVISPVQSDIARQIHEENLMMAMLEVLQQDGPITEKPSFSKRRAVVEKVTSYLDANPSKHVTITELCDLAHVSRRTLQYSFEDVLDISPVKFIRMARLNAVRRRLLQGLQEDETIAMVAQHWGFTHAGQFTHDYTELFGENPSITISRRHN</sequence>
<dbReference type="InterPro" id="IPR018060">
    <property type="entry name" value="HTH_AraC"/>
</dbReference>
<keyword evidence="1" id="KW-0805">Transcription regulation</keyword>
<name>F5SYC4_9GAMM</name>
<dbReference type="PANTHER" id="PTHR46796">
    <property type="entry name" value="HTH-TYPE TRANSCRIPTIONAL ACTIVATOR RHAS-RELATED"/>
    <property type="match status" value="1"/>
</dbReference>
<keyword evidence="3" id="KW-0804">Transcription</keyword>
<dbReference type="eggNOG" id="COG2207">
    <property type="taxonomic scope" value="Bacteria"/>
</dbReference>
<gene>
    <name evidence="5" type="ORF">MAMP_00514</name>
</gene>
<feature type="domain" description="HTH araC/xylS-type" evidence="4">
    <location>
        <begin position="244"/>
        <end position="345"/>
    </location>
</feature>
<keyword evidence="6" id="KW-1185">Reference proteome</keyword>
<evidence type="ECO:0000256" key="2">
    <source>
        <dbReference type="ARBA" id="ARBA00023125"/>
    </source>
</evidence>
<evidence type="ECO:0000256" key="3">
    <source>
        <dbReference type="ARBA" id="ARBA00023163"/>
    </source>
</evidence>
<dbReference type="GO" id="GO:0043565">
    <property type="term" value="F:sequence-specific DNA binding"/>
    <property type="evidence" value="ECO:0007669"/>
    <property type="project" value="InterPro"/>
</dbReference>
<dbReference type="PROSITE" id="PS00041">
    <property type="entry name" value="HTH_ARAC_FAMILY_1"/>
    <property type="match status" value="1"/>
</dbReference>
<dbReference type="EMBL" id="AFIG01000001">
    <property type="protein sequence ID" value="EGL54169.1"/>
    <property type="molecule type" value="Genomic_DNA"/>
</dbReference>
<comment type="caution">
    <text evidence="5">The sequence shown here is derived from an EMBL/GenBank/DDBJ whole genome shotgun (WGS) entry which is preliminary data.</text>
</comment>
<protein>
    <submittedName>
        <fullName evidence="5">Transcriptional regulator, AraC family protein</fullName>
    </submittedName>
</protein>
<accession>F5SYC4</accession>
<dbReference type="InterPro" id="IPR050204">
    <property type="entry name" value="AraC_XylS_family_regulators"/>
</dbReference>
<reference evidence="5 6" key="1">
    <citation type="journal article" date="2011" name="J. Bacteriol.">
        <title>Draft genome sequence of Methylophaga aminisulfidivorans MP T.</title>
        <authorList>
            <person name="Han G.H."/>
            <person name="Kim W."/>
            <person name="Chun J."/>
            <person name="Kim S.W."/>
        </authorList>
    </citation>
    <scope>NUCLEOTIDE SEQUENCE [LARGE SCALE GENOMIC DNA]</scope>
    <source>
        <strain evidence="6">MP(T)</strain>
    </source>
</reference>
<dbReference type="Pfam" id="PF12833">
    <property type="entry name" value="HTH_18"/>
    <property type="match status" value="1"/>
</dbReference>
<dbReference type="PANTHER" id="PTHR46796:SF12">
    <property type="entry name" value="HTH-TYPE DNA-BINDING TRANSCRIPTIONAL ACTIVATOR EUTR"/>
    <property type="match status" value="1"/>
</dbReference>
<dbReference type="STRING" id="1026882.MAMP_00514"/>
<evidence type="ECO:0000259" key="4">
    <source>
        <dbReference type="PROSITE" id="PS01124"/>
    </source>
</evidence>